<accession>A0A2M9ZK97</accession>
<dbReference type="AlphaFoldDB" id="A0A2M9ZK97"/>
<name>A0A2M9ZK97_9LEPT</name>
<feature type="region of interest" description="Disordered" evidence="1">
    <location>
        <begin position="153"/>
        <end position="175"/>
    </location>
</feature>
<organism evidence="4 6">
    <name type="scientific">Leptospira perolatii</name>
    <dbReference type="NCBI Taxonomy" id="2023191"/>
    <lineage>
        <taxon>Bacteria</taxon>
        <taxon>Pseudomonadati</taxon>
        <taxon>Spirochaetota</taxon>
        <taxon>Spirochaetia</taxon>
        <taxon>Leptospirales</taxon>
        <taxon>Leptospiraceae</taxon>
        <taxon>Leptospira</taxon>
    </lineage>
</organism>
<dbReference type="GO" id="GO:0006950">
    <property type="term" value="P:response to stress"/>
    <property type="evidence" value="ECO:0007669"/>
    <property type="project" value="TreeGrafter"/>
</dbReference>
<sequence>MSESAIEQILKFYPRIYFACHTRHVTDPKTAQTLTSHQASILDHLDREEGVSLFDLAGHMGVTPSTMSIGISRLENLGYVQKEKDVSDARKTLLCLTDRGEKIKRSKSVLDPERLRKVLLRLSKEEQELSIKGLALLAAASDLEMKSLSLSKAWGSRGKRKEESKHTRTKKRSKK</sequence>
<dbReference type="InterPro" id="IPR039422">
    <property type="entry name" value="MarR/SlyA-like"/>
</dbReference>
<dbReference type="PANTHER" id="PTHR33164:SF89">
    <property type="entry name" value="MARR FAMILY REGULATORY PROTEIN"/>
    <property type="match status" value="1"/>
</dbReference>
<dbReference type="RefSeq" id="WP_100714308.1">
    <property type="nucleotide sequence ID" value="NZ_NPDY01000011.1"/>
</dbReference>
<dbReference type="PROSITE" id="PS50995">
    <property type="entry name" value="HTH_MARR_2"/>
    <property type="match status" value="1"/>
</dbReference>
<dbReference type="SMART" id="SM00347">
    <property type="entry name" value="HTH_MARR"/>
    <property type="match status" value="1"/>
</dbReference>
<dbReference type="EMBL" id="NPDZ01000010">
    <property type="protein sequence ID" value="PJZ72363.1"/>
    <property type="molecule type" value="Genomic_DNA"/>
</dbReference>
<evidence type="ECO:0000313" key="6">
    <source>
        <dbReference type="Proteomes" id="UP000231990"/>
    </source>
</evidence>
<evidence type="ECO:0000259" key="2">
    <source>
        <dbReference type="PROSITE" id="PS50995"/>
    </source>
</evidence>
<dbReference type="GO" id="GO:0003700">
    <property type="term" value="F:DNA-binding transcription factor activity"/>
    <property type="evidence" value="ECO:0007669"/>
    <property type="project" value="InterPro"/>
</dbReference>
<dbReference type="Proteomes" id="UP000231962">
    <property type="component" value="Unassembled WGS sequence"/>
</dbReference>
<feature type="domain" description="HTH marR-type" evidence="2">
    <location>
        <begin position="1"/>
        <end position="139"/>
    </location>
</feature>
<gene>
    <name evidence="3" type="ORF">CH360_12110</name>
    <name evidence="4" type="ORF">CH373_14510</name>
</gene>
<protein>
    <recommendedName>
        <fullName evidence="2">HTH marR-type domain-containing protein</fullName>
    </recommendedName>
</protein>
<evidence type="ECO:0000313" key="3">
    <source>
        <dbReference type="EMBL" id="PJZ69255.1"/>
    </source>
</evidence>
<keyword evidence="5" id="KW-1185">Reference proteome</keyword>
<dbReference type="EMBL" id="NPDY01000011">
    <property type="protein sequence ID" value="PJZ69255.1"/>
    <property type="molecule type" value="Genomic_DNA"/>
</dbReference>
<dbReference type="Proteomes" id="UP000231990">
    <property type="component" value="Unassembled WGS sequence"/>
</dbReference>
<dbReference type="SUPFAM" id="SSF46785">
    <property type="entry name" value="Winged helix' DNA-binding domain"/>
    <property type="match status" value="1"/>
</dbReference>
<reference evidence="5 6" key="1">
    <citation type="submission" date="2017-07" db="EMBL/GenBank/DDBJ databases">
        <title>Leptospira spp. isolated from tropical soils.</title>
        <authorList>
            <person name="Thibeaux R."/>
            <person name="Iraola G."/>
            <person name="Ferres I."/>
            <person name="Bierque E."/>
            <person name="Girault D."/>
            <person name="Soupe-Gilbert M.-E."/>
            <person name="Picardeau M."/>
            <person name="Goarant C."/>
        </authorList>
    </citation>
    <scope>NUCLEOTIDE SEQUENCE [LARGE SCALE GENOMIC DNA]</scope>
    <source>
        <strain evidence="4 6">FH1-B-B1</strain>
        <strain evidence="3 5">FH1-B-C1</strain>
    </source>
</reference>
<evidence type="ECO:0000256" key="1">
    <source>
        <dbReference type="SAM" id="MobiDB-lite"/>
    </source>
</evidence>
<dbReference type="OrthoDB" id="3237136at2"/>
<dbReference type="InterPro" id="IPR036390">
    <property type="entry name" value="WH_DNA-bd_sf"/>
</dbReference>
<dbReference type="Pfam" id="PF12802">
    <property type="entry name" value="MarR_2"/>
    <property type="match status" value="1"/>
</dbReference>
<proteinExistence type="predicted"/>
<dbReference type="Gene3D" id="1.10.10.10">
    <property type="entry name" value="Winged helix-like DNA-binding domain superfamily/Winged helix DNA-binding domain"/>
    <property type="match status" value="1"/>
</dbReference>
<dbReference type="InterPro" id="IPR036388">
    <property type="entry name" value="WH-like_DNA-bd_sf"/>
</dbReference>
<comment type="caution">
    <text evidence="4">The sequence shown here is derived from an EMBL/GenBank/DDBJ whole genome shotgun (WGS) entry which is preliminary data.</text>
</comment>
<evidence type="ECO:0000313" key="4">
    <source>
        <dbReference type="EMBL" id="PJZ72363.1"/>
    </source>
</evidence>
<dbReference type="InterPro" id="IPR000835">
    <property type="entry name" value="HTH_MarR-typ"/>
</dbReference>
<dbReference type="PANTHER" id="PTHR33164">
    <property type="entry name" value="TRANSCRIPTIONAL REGULATOR, MARR FAMILY"/>
    <property type="match status" value="1"/>
</dbReference>
<evidence type="ECO:0000313" key="5">
    <source>
        <dbReference type="Proteomes" id="UP000231962"/>
    </source>
</evidence>